<keyword evidence="3 6" id="KW-0812">Transmembrane</keyword>
<name>A0ABT8SLU9_9CAUL</name>
<dbReference type="Proteomes" id="UP001169063">
    <property type="component" value="Unassembled WGS sequence"/>
</dbReference>
<dbReference type="InterPro" id="IPR047689">
    <property type="entry name" value="CopD"/>
</dbReference>
<dbReference type="NCBIfam" id="NF033808">
    <property type="entry name" value="copper_CopD"/>
    <property type="match status" value="1"/>
</dbReference>
<evidence type="ECO:0000256" key="6">
    <source>
        <dbReference type="SAM" id="Phobius"/>
    </source>
</evidence>
<comment type="caution">
    <text evidence="8">The sequence shown here is derived from an EMBL/GenBank/DDBJ whole genome shotgun (WGS) entry which is preliminary data.</text>
</comment>
<dbReference type="Pfam" id="PF05425">
    <property type="entry name" value="CopD"/>
    <property type="match status" value="1"/>
</dbReference>
<feature type="transmembrane region" description="Helical" evidence="6">
    <location>
        <begin position="155"/>
        <end position="175"/>
    </location>
</feature>
<keyword evidence="5 6" id="KW-0472">Membrane</keyword>
<evidence type="ECO:0000313" key="8">
    <source>
        <dbReference type="EMBL" id="MDO1559543.1"/>
    </source>
</evidence>
<evidence type="ECO:0000256" key="3">
    <source>
        <dbReference type="ARBA" id="ARBA00022692"/>
    </source>
</evidence>
<keyword evidence="2" id="KW-1003">Cell membrane</keyword>
<dbReference type="PANTHER" id="PTHR34820">
    <property type="entry name" value="INNER MEMBRANE PROTEIN YEBZ"/>
    <property type="match status" value="1"/>
</dbReference>
<accession>A0ABT8SLU9</accession>
<comment type="subcellular location">
    <subcellularLocation>
        <location evidence="1">Cell membrane</location>
        <topology evidence="1">Multi-pass membrane protein</topology>
    </subcellularLocation>
</comment>
<feature type="transmembrane region" description="Helical" evidence="6">
    <location>
        <begin position="195"/>
        <end position="217"/>
    </location>
</feature>
<keyword evidence="9" id="KW-1185">Reference proteome</keyword>
<gene>
    <name evidence="8" type="primary">copD</name>
    <name evidence="8" type="ORF">Q0812_08900</name>
</gene>
<organism evidence="8 9">
    <name type="scientific">Peiella sedimenti</name>
    <dbReference type="NCBI Taxonomy" id="3061083"/>
    <lineage>
        <taxon>Bacteria</taxon>
        <taxon>Pseudomonadati</taxon>
        <taxon>Pseudomonadota</taxon>
        <taxon>Alphaproteobacteria</taxon>
        <taxon>Caulobacterales</taxon>
        <taxon>Caulobacteraceae</taxon>
        <taxon>Peiella</taxon>
    </lineage>
</organism>
<reference evidence="8" key="1">
    <citation type="submission" date="2023-07" db="EMBL/GenBank/DDBJ databases">
        <title>Brevundimonas soil sp. nov., isolated from the soil of chemical plant.</title>
        <authorList>
            <person name="Wu N."/>
        </authorList>
    </citation>
    <scope>NUCLEOTIDE SEQUENCE</scope>
    <source>
        <strain evidence="8">XZ-24</strain>
    </source>
</reference>
<dbReference type="RefSeq" id="WP_302109972.1">
    <property type="nucleotide sequence ID" value="NZ_JAUKTR010000003.1"/>
</dbReference>
<feature type="transmembrane region" description="Helical" evidence="6">
    <location>
        <begin position="93"/>
        <end position="111"/>
    </location>
</feature>
<dbReference type="EMBL" id="JAUKTR010000003">
    <property type="protein sequence ID" value="MDO1559543.1"/>
    <property type="molecule type" value="Genomic_DNA"/>
</dbReference>
<feature type="transmembrane region" description="Helical" evidence="6">
    <location>
        <begin position="48"/>
        <end position="73"/>
    </location>
</feature>
<evidence type="ECO:0000313" key="9">
    <source>
        <dbReference type="Proteomes" id="UP001169063"/>
    </source>
</evidence>
<feature type="transmembrane region" description="Helical" evidence="6">
    <location>
        <begin position="229"/>
        <end position="248"/>
    </location>
</feature>
<feature type="transmembrane region" description="Helical" evidence="6">
    <location>
        <begin position="283"/>
        <end position="303"/>
    </location>
</feature>
<evidence type="ECO:0000256" key="4">
    <source>
        <dbReference type="ARBA" id="ARBA00022989"/>
    </source>
</evidence>
<sequence>MIDAGLIAARFVHYLALAIAFGAVLYGHYGRGEGLEGVRRRLDRLSMVGALGVMAGAAALLMLTVAGMGGGFASLGDAPLWRAVLLETDFGRVWIARLVLAGGLVGVTMGLSERPSPARRVALGLAGLLLLSVALTGHATSHDGPMGLLHRATDAVHLLAAGVWIGALPPLLFLLSAARRDVGASTHAARRLREFHGIGLIAVAALVASGLVNSALLVSDFPALIGSPYGRVLAVKLCLFLGMLALAASNRWRAAPRLDHAVDKGGDIRAPIHLLRRQIRMELVISLLVLGAVAVLGTLSPTMP</sequence>
<dbReference type="PANTHER" id="PTHR34820:SF4">
    <property type="entry name" value="INNER MEMBRANE PROTEIN YEBZ"/>
    <property type="match status" value="1"/>
</dbReference>
<dbReference type="InterPro" id="IPR032694">
    <property type="entry name" value="CopC/D"/>
</dbReference>
<evidence type="ECO:0000259" key="7">
    <source>
        <dbReference type="Pfam" id="PF05425"/>
    </source>
</evidence>
<protein>
    <submittedName>
        <fullName evidence="8">Copper homeostasis membrane protein CopD</fullName>
    </submittedName>
</protein>
<proteinExistence type="predicted"/>
<keyword evidence="4 6" id="KW-1133">Transmembrane helix</keyword>
<evidence type="ECO:0000256" key="2">
    <source>
        <dbReference type="ARBA" id="ARBA00022475"/>
    </source>
</evidence>
<feature type="transmembrane region" description="Helical" evidence="6">
    <location>
        <begin position="118"/>
        <end position="135"/>
    </location>
</feature>
<evidence type="ECO:0000256" key="5">
    <source>
        <dbReference type="ARBA" id="ARBA00023136"/>
    </source>
</evidence>
<evidence type="ECO:0000256" key="1">
    <source>
        <dbReference type="ARBA" id="ARBA00004651"/>
    </source>
</evidence>
<dbReference type="InterPro" id="IPR008457">
    <property type="entry name" value="Cu-R_CopD_dom"/>
</dbReference>
<feature type="domain" description="Copper resistance protein D" evidence="7">
    <location>
        <begin position="190"/>
        <end position="296"/>
    </location>
</feature>
<feature type="transmembrane region" description="Helical" evidence="6">
    <location>
        <begin position="6"/>
        <end position="27"/>
    </location>
</feature>